<name>A0A078GAI5_BRANA</name>
<protein>
    <submittedName>
        <fullName evidence="10">BnaC04g49780D protein</fullName>
    </submittedName>
</protein>
<accession>A0A078GAI5</accession>
<keyword evidence="8" id="KW-1133">Transmembrane helix</keyword>
<evidence type="ECO:0000256" key="5">
    <source>
        <dbReference type="ARBA" id="ARBA00022679"/>
    </source>
</evidence>
<evidence type="ECO:0000256" key="4">
    <source>
        <dbReference type="ARBA" id="ARBA00022676"/>
    </source>
</evidence>
<comment type="similarity">
    <text evidence="3">Belongs to the ALG6/ALG8 glucosyltransferase family.</text>
</comment>
<evidence type="ECO:0000256" key="2">
    <source>
        <dbReference type="ARBA" id="ARBA00004922"/>
    </source>
</evidence>
<dbReference type="Proteomes" id="UP000028999">
    <property type="component" value="Unassembled WGS sequence"/>
</dbReference>
<keyword evidence="5" id="KW-0808">Transferase</keyword>
<keyword evidence="6" id="KW-0812">Transmembrane</keyword>
<dbReference type="GO" id="GO:0016758">
    <property type="term" value="F:hexosyltransferase activity"/>
    <property type="evidence" value="ECO:0007669"/>
    <property type="project" value="InterPro"/>
</dbReference>
<keyword evidence="9" id="KW-0472">Membrane</keyword>
<comment type="pathway">
    <text evidence="2">Protein modification; protein glycosylation.</text>
</comment>
<dbReference type="EMBL" id="LK032143">
    <property type="protein sequence ID" value="CDY23450.1"/>
    <property type="molecule type" value="Genomic_DNA"/>
</dbReference>
<dbReference type="STRING" id="3708.A0A078GAI5"/>
<evidence type="ECO:0000313" key="11">
    <source>
        <dbReference type="Proteomes" id="UP000028999"/>
    </source>
</evidence>
<dbReference type="UniPathway" id="UPA00378"/>
<organism evidence="10 11">
    <name type="scientific">Brassica napus</name>
    <name type="common">Rape</name>
    <dbReference type="NCBI Taxonomy" id="3708"/>
    <lineage>
        <taxon>Eukaryota</taxon>
        <taxon>Viridiplantae</taxon>
        <taxon>Streptophyta</taxon>
        <taxon>Embryophyta</taxon>
        <taxon>Tracheophyta</taxon>
        <taxon>Spermatophyta</taxon>
        <taxon>Magnoliopsida</taxon>
        <taxon>eudicotyledons</taxon>
        <taxon>Gunneridae</taxon>
        <taxon>Pentapetalae</taxon>
        <taxon>rosids</taxon>
        <taxon>malvids</taxon>
        <taxon>Brassicales</taxon>
        <taxon>Brassicaceae</taxon>
        <taxon>Brassiceae</taxon>
        <taxon>Brassica</taxon>
    </lineage>
</organism>
<evidence type="ECO:0000256" key="1">
    <source>
        <dbReference type="ARBA" id="ARBA00004477"/>
    </source>
</evidence>
<sequence length="93" mass="11083">MHIHEVFCLDGMSMRKHRFIPLSHLQSFFFEYSLEDAKHQFLVSIVSCYSLFPLLYEPQEYPIKVLLLLLHSMVKVAWFYCSIRRGEGVEEQV</sequence>
<proteinExistence type="inferred from homology"/>
<keyword evidence="7" id="KW-0256">Endoplasmic reticulum</keyword>
<dbReference type="Pfam" id="PF03155">
    <property type="entry name" value="Alg6_Alg8"/>
    <property type="match status" value="1"/>
</dbReference>
<dbReference type="GO" id="GO:0005789">
    <property type="term" value="C:endoplasmic reticulum membrane"/>
    <property type="evidence" value="ECO:0007669"/>
    <property type="project" value="UniProtKB-SubCell"/>
</dbReference>
<dbReference type="PaxDb" id="3708-A0A078GAI5"/>
<comment type="subcellular location">
    <subcellularLocation>
        <location evidence="1">Endoplasmic reticulum membrane</location>
        <topology evidence="1">Multi-pass membrane protein</topology>
    </subcellularLocation>
</comment>
<dbReference type="Gramene" id="CDY23450">
    <property type="protein sequence ID" value="CDY23450"/>
    <property type="gene ID" value="GSBRNA2T00022068001"/>
</dbReference>
<evidence type="ECO:0000256" key="9">
    <source>
        <dbReference type="ARBA" id="ARBA00023136"/>
    </source>
</evidence>
<reference evidence="10 11" key="1">
    <citation type="journal article" date="2014" name="Science">
        <title>Plant genetics. Early allopolyploid evolution in the post-Neolithic Brassica napus oilseed genome.</title>
        <authorList>
            <person name="Chalhoub B."/>
            <person name="Denoeud F."/>
            <person name="Liu S."/>
            <person name="Parkin I.A."/>
            <person name="Tang H."/>
            <person name="Wang X."/>
            <person name="Chiquet J."/>
            <person name="Belcram H."/>
            <person name="Tong C."/>
            <person name="Samans B."/>
            <person name="Correa M."/>
            <person name="Da Silva C."/>
            <person name="Just J."/>
            <person name="Falentin C."/>
            <person name="Koh C.S."/>
            <person name="Le Clainche I."/>
            <person name="Bernard M."/>
            <person name="Bento P."/>
            <person name="Noel B."/>
            <person name="Labadie K."/>
            <person name="Alberti A."/>
            <person name="Charles M."/>
            <person name="Arnaud D."/>
            <person name="Guo H."/>
            <person name="Daviaud C."/>
            <person name="Alamery S."/>
            <person name="Jabbari K."/>
            <person name="Zhao M."/>
            <person name="Edger P.P."/>
            <person name="Chelaifa H."/>
            <person name="Tack D."/>
            <person name="Lassalle G."/>
            <person name="Mestiri I."/>
            <person name="Schnel N."/>
            <person name="Le Paslier M.C."/>
            <person name="Fan G."/>
            <person name="Renault V."/>
            <person name="Bayer P.E."/>
            <person name="Golicz A.A."/>
            <person name="Manoli S."/>
            <person name="Lee T.H."/>
            <person name="Thi V.H."/>
            <person name="Chalabi S."/>
            <person name="Hu Q."/>
            <person name="Fan C."/>
            <person name="Tollenaere R."/>
            <person name="Lu Y."/>
            <person name="Battail C."/>
            <person name="Shen J."/>
            <person name="Sidebottom C.H."/>
            <person name="Wang X."/>
            <person name="Canaguier A."/>
            <person name="Chauveau A."/>
            <person name="Berard A."/>
            <person name="Deniot G."/>
            <person name="Guan M."/>
            <person name="Liu Z."/>
            <person name="Sun F."/>
            <person name="Lim Y.P."/>
            <person name="Lyons E."/>
            <person name="Town C.D."/>
            <person name="Bancroft I."/>
            <person name="Wang X."/>
            <person name="Meng J."/>
            <person name="Ma J."/>
            <person name="Pires J.C."/>
            <person name="King G.J."/>
            <person name="Brunel D."/>
            <person name="Delourme R."/>
            <person name="Renard M."/>
            <person name="Aury J.M."/>
            <person name="Adams K.L."/>
            <person name="Batley J."/>
            <person name="Snowdon R.J."/>
            <person name="Tost J."/>
            <person name="Edwards D."/>
            <person name="Zhou Y."/>
            <person name="Hua W."/>
            <person name="Sharpe A.G."/>
            <person name="Paterson A.H."/>
            <person name="Guan C."/>
            <person name="Wincker P."/>
        </authorList>
    </citation>
    <scope>NUCLEOTIDE SEQUENCE [LARGE SCALE GENOMIC DNA]</scope>
    <source>
        <strain evidence="11">cv. Darmor-bzh</strain>
    </source>
</reference>
<evidence type="ECO:0000256" key="3">
    <source>
        <dbReference type="ARBA" id="ARBA00008715"/>
    </source>
</evidence>
<dbReference type="InterPro" id="IPR004856">
    <property type="entry name" value="Glyco_trans_ALG6/ALG8"/>
</dbReference>
<keyword evidence="4" id="KW-0328">Glycosyltransferase</keyword>
<evidence type="ECO:0000256" key="7">
    <source>
        <dbReference type="ARBA" id="ARBA00022824"/>
    </source>
</evidence>
<keyword evidence="11" id="KW-1185">Reference proteome</keyword>
<evidence type="ECO:0000256" key="6">
    <source>
        <dbReference type="ARBA" id="ARBA00022692"/>
    </source>
</evidence>
<gene>
    <name evidence="10" type="primary">BnaC04g49780D</name>
    <name evidence="10" type="ORF">GSBRNA2T00022068001</name>
</gene>
<evidence type="ECO:0000256" key="8">
    <source>
        <dbReference type="ARBA" id="ARBA00022989"/>
    </source>
</evidence>
<evidence type="ECO:0000313" key="10">
    <source>
        <dbReference type="EMBL" id="CDY23450.1"/>
    </source>
</evidence>
<dbReference type="AlphaFoldDB" id="A0A078GAI5"/>